<name>A0A1Z3MNQ3_AERSS</name>
<keyword evidence="1" id="KW-0378">Hydrolase</keyword>
<dbReference type="EMBL" id="KY555070">
    <property type="protein sequence ID" value="ASD49405.1"/>
    <property type="molecule type" value="Genomic_DNA"/>
</dbReference>
<dbReference type="InterPro" id="IPR045738">
    <property type="entry name" value="DUF6088"/>
</dbReference>
<dbReference type="GO" id="GO:0016787">
    <property type="term" value="F:hydrolase activity"/>
    <property type="evidence" value="ECO:0007669"/>
    <property type="project" value="UniProtKB-KW"/>
</dbReference>
<reference evidence="1" key="1">
    <citation type="submission" date="2017-01" db="EMBL/GenBank/DDBJ databases">
        <title>Plasmid composition in Aeromonas salmonicida subsp. salmonicida 01-B526 unravels unsuspected type three secretion system loss patterns.</title>
        <authorList>
            <person name="Tanaka K.H."/>
            <person name="Vincent A.T."/>
            <person name="Emond-Rheault J.-G."/>
            <person name="Adamczuk M."/>
            <person name="Frenette M."/>
            <person name="Charette S.J."/>
        </authorList>
    </citation>
    <scope>NUCLEOTIDE SEQUENCE</scope>
    <source>
        <strain evidence="1">01-B526</strain>
        <plasmid evidence="1">pAsa9</plasmid>
    </source>
</reference>
<geneLocation type="plasmid" evidence="1">
    <name>pAsa9</name>
</geneLocation>
<evidence type="ECO:0000313" key="1">
    <source>
        <dbReference type="EMBL" id="ASD49405.1"/>
    </source>
</evidence>
<dbReference type="Pfam" id="PF19570">
    <property type="entry name" value="DUF6088"/>
    <property type="match status" value="1"/>
</dbReference>
<dbReference type="RefSeq" id="WP_005321450.1">
    <property type="nucleotide sequence ID" value="NZ_LSGY01000060.1"/>
</dbReference>
<organism evidence="1">
    <name type="scientific">Aeromonas salmonicida subsp. salmonicida</name>
    <dbReference type="NCBI Taxonomy" id="29491"/>
    <lineage>
        <taxon>Bacteria</taxon>
        <taxon>Pseudomonadati</taxon>
        <taxon>Pseudomonadota</taxon>
        <taxon>Gammaproteobacteria</taxon>
        <taxon>Aeromonadales</taxon>
        <taxon>Aeromonadaceae</taxon>
        <taxon>Aeromonas</taxon>
    </lineage>
</organism>
<proteinExistence type="predicted"/>
<keyword evidence="1" id="KW-0614">Plasmid</keyword>
<dbReference type="AlphaFoldDB" id="A0A1Z3MNQ3"/>
<accession>A0A1Z3MNQ3</accession>
<sequence>MMTIADRVEARIKRSKRDVFLREDFDDLGGYDQIGRALRQMCEKGLLLKVGYGVYAKARRNRINSRLMIASPGGPDAVLIATLDRLKVPYELKGLTAAYAAGKSTQVPAFMEVKPKKRFSRKLKIGSRVFNAA</sequence>
<protein>
    <submittedName>
        <fullName evidence="1">S-adenosylhomocysteine hydrolase</fullName>
    </submittedName>
</protein>